<evidence type="ECO:0000256" key="4">
    <source>
        <dbReference type="ARBA" id="ARBA00023136"/>
    </source>
</evidence>
<evidence type="ECO:0000256" key="3">
    <source>
        <dbReference type="ARBA" id="ARBA00022989"/>
    </source>
</evidence>
<gene>
    <name evidence="7" type="ORF">NJ959_14005</name>
</gene>
<evidence type="ECO:0000313" key="8">
    <source>
        <dbReference type="Proteomes" id="UP001204953"/>
    </source>
</evidence>
<dbReference type="InterPro" id="IPR051533">
    <property type="entry name" value="WaaL-like"/>
</dbReference>
<feature type="transmembrane region" description="Helical" evidence="5">
    <location>
        <begin position="86"/>
        <end position="105"/>
    </location>
</feature>
<feature type="transmembrane region" description="Helical" evidence="5">
    <location>
        <begin position="239"/>
        <end position="260"/>
    </location>
</feature>
<dbReference type="RefSeq" id="WP_254012345.1">
    <property type="nucleotide sequence ID" value="NZ_JAMZMM010000125.1"/>
</dbReference>
<feature type="domain" description="O-antigen ligase-related" evidence="6">
    <location>
        <begin position="250"/>
        <end position="396"/>
    </location>
</feature>
<feature type="transmembrane region" description="Helical" evidence="5">
    <location>
        <begin position="20"/>
        <end position="49"/>
    </location>
</feature>
<feature type="transmembrane region" description="Helical" evidence="5">
    <location>
        <begin position="117"/>
        <end position="138"/>
    </location>
</feature>
<evidence type="ECO:0000256" key="5">
    <source>
        <dbReference type="SAM" id="Phobius"/>
    </source>
</evidence>
<comment type="caution">
    <text evidence="7">The sequence shown here is derived from an EMBL/GenBank/DDBJ whole genome shotgun (WGS) entry which is preliminary data.</text>
</comment>
<dbReference type="Proteomes" id="UP001204953">
    <property type="component" value="Unassembled WGS sequence"/>
</dbReference>
<dbReference type="PANTHER" id="PTHR37422">
    <property type="entry name" value="TEICHURONIC ACID BIOSYNTHESIS PROTEIN TUAE"/>
    <property type="match status" value="1"/>
</dbReference>
<comment type="subcellular location">
    <subcellularLocation>
        <location evidence="1">Membrane</location>
        <topology evidence="1">Multi-pass membrane protein</topology>
    </subcellularLocation>
</comment>
<evidence type="ECO:0000313" key="7">
    <source>
        <dbReference type="EMBL" id="MCP2729564.1"/>
    </source>
</evidence>
<feature type="transmembrane region" description="Helical" evidence="5">
    <location>
        <begin position="450"/>
        <end position="467"/>
    </location>
</feature>
<dbReference type="EMBL" id="JAMZMM010000125">
    <property type="protein sequence ID" value="MCP2729564.1"/>
    <property type="molecule type" value="Genomic_DNA"/>
</dbReference>
<dbReference type="Pfam" id="PF04932">
    <property type="entry name" value="Wzy_C"/>
    <property type="match status" value="1"/>
</dbReference>
<keyword evidence="2 5" id="KW-0812">Transmembrane</keyword>
<feature type="transmembrane region" description="Helical" evidence="5">
    <location>
        <begin position="269"/>
        <end position="302"/>
    </location>
</feature>
<accession>A0AAE3GSQ5</accession>
<name>A0AAE3GSQ5_9CYAN</name>
<evidence type="ECO:0000256" key="1">
    <source>
        <dbReference type="ARBA" id="ARBA00004141"/>
    </source>
</evidence>
<feature type="transmembrane region" description="Helical" evidence="5">
    <location>
        <begin position="200"/>
        <end position="219"/>
    </location>
</feature>
<dbReference type="GO" id="GO:0016874">
    <property type="term" value="F:ligase activity"/>
    <property type="evidence" value="ECO:0007669"/>
    <property type="project" value="UniProtKB-KW"/>
</dbReference>
<feature type="transmembrane region" description="Helical" evidence="5">
    <location>
        <begin position="389"/>
        <end position="411"/>
    </location>
</feature>
<proteinExistence type="predicted"/>
<keyword evidence="7" id="KW-0436">Ligase</keyword>
<keyword evidence="3 5" id="KW-1133">Transmembrane helix</keyword>
<dbReference type="GO" id="GO:0016020">
    <property type="term" value="C:membrane"/>
    <property type="evidence" value="ECO:0007669"/>
    <property type="project" value="UniProtKB-SubCell"/>
</dbReference>
<feature type="transmembrane region" description="Helical" evidence="5">
    <location>
        <begin position="61"/>
        <end position="80"/>
    </location>
</feature>
<organism evidence="7 8">
    <name type="scientific">Limnofasciculus baicalensis BBK-W-15</name>
    <dbReference type="NCBI Taxonomy" id="2699891"/>
    <lineage>
        <taxon>Bacteria</taxon>
        <taxon>Bacillati</taxon>
        <taxon>Cyanobacteriota</taxon>
        <taxon>Cyanophyceae</taxon>
        <taxon>Coleofasciculales</taxon>
        <taxon>Coleofasciculaceae</taxon>
        <taxon>Limnofasciculus</taxon>
        <taxon>Limnofasciculus baicalensis</taxon>
    </lineage>
</organism>
<feature type="transmembrane region" description="Helical" evidence="5">
    <location>
        <begin position="165"/>
        <end position="188"/>
    </location>
</feature>
<reference evidence="7" key="1">
    <citation type="submission" date="2022-06" db="EMBL/GenBank/DDBJ databases">
        <title>New cyanobacteria of genus Symplocastrum in benthos of Lake Baikal.</title>
        <authorList>
            <person name="Sorokovikova E."/>
            <person name="Tikhonova I."/>
            <person name="Krasnopeev A."/>
            <person name="Evseev P."/>
            <person name="Gladkikh A."/>
            <person name="Belykh O."/>
        </authorList>
    </citation>
    <scope>NUCLEOTIDE SEQUENCE</scope>
    <source>
        <strain evidence="7">BBK-W-15</strain>
    </source>
</reference>
<protein>
    <submittedName>
        <fullName evidence="7">O-antigen ligase family protein</fullName>
    </submittedName>
</protein>
<dbReference type="AlphaFoldDB" id="A0AAE3GSQ5"/>
<evidence type="ECO:0000259" key="6">
    <source>
        <dbReference type="Pfam" id="PF04932"/>
    </source>
</evidence>
<dbReference type="InterPro" id="IPR007016">
    <property type="entry name" value="O-antigen_ligase-rel_domated"/>
</dbReference>
<feature type="transmembrane region" description="Helical" evidence="5">
    <location>
        <begin position="423"/>
        <end position="444"/>
    </location>
</feature>
<sequence>MKWYQKLFHKHPDPKLQIYWNFAQLGVLIFPLIPSLGGVGLFLALAGVWQQKYRQIIRYPINKGFAIWSIWLIIISGFAYKPGEAFLGLANFLPFLIFFAAFSVLIQTTQQLRRLSWLLVIPSLPVVILGLGQIFWGWSTPTQLLGILGWVLESQGNPPGRMASVFIYANILAGYLVIVFTLGLGLWIEAISEFTAKSGNNLIIAVVTILKTRGLSQLLKFWTNKQKTIASSSHPLSSLSAGKIGFLTVTVIASAIALILTNSRNAWGIIIFACLAFALYQGWHWLVAGVVAIATAVLGAAFSPSPLREWLRIIVPAYFWARFTDQLYPDRPVALMRVTQWHFALSMTEQRPWIGWGLRNFTPLYEQQMNLWLGHPHNLLLMLTAETGIPATILLFSLVGWILAQGVMLVVKGLSQNCDGFILFTYLLTFGCCILFNSVDVSLFDLRVNTLGWFILSAICGIVYREGMAHK</sequence>
<keyword evidence="4 5" id="KW-0472">Membrane</keyword>
<evidence type="ECO:0000256" key="2">
    <source>
        <dbReference type="ARBA" id="ARBA00022692"/>
    </source>
</evidence>
<dbReference type="PANTHER" id="PTHR37422:SF13">
    <property type="entry name" value="LIPOPOLYSACCHARIDE BIOSYNTHESIS PROTEIN PA4999-RELATED"/>
    <property type="match status" value="1"/>
</dbReference>
<keyword evidence="8" id="KW-1185">Reference proteome</keyword>